<reference evidence="1 2" key="1">
    <citation type="submission" date="2018-11" db="EMBL/GenBank/DDBJ databases">
        <title>Complete genome sequence of Paenibacillus baekrokdamisoli strain KCTC 33723.</title>
        <authorList>
            <person name="Kang S.W."/>
            <person name="Lee K.C."/>
            <person name="Kim K.K."/>
            <person name="Kim J.S."/>
            <person name="Kim D.S."/>
            <person name="Ko S.H."/>
            <person name="Yang S.H."/>
            <person name="Lee J.S."/>
        </authorList>
    </citation>
    <scope>NUCLEOTIDE SEQUENCE [LARGE SCALE GENOMIC DNA]</scope>
    <source>
        <strain evidence="1 2">KCTC 33723</strain>
    </source>
</reference>
<accession>A0A3G9JCN8</accession>
<dbReference type="AlphaFoldDB" id="A0A3G9JCN8"/>
<name>A0A3G9JCN8_9BACL</name>
<proteinExistence type="predicted"/>
<evidence type="ECO:0000313" key="1">
    <source>
        <dbReference type="EMBL" id="BBH21698.1"/>
    </source>
</evidence>
<dbReference type="RefSeq" id="WP_125658609.1">
    <property type="nucleotide sequence ID" value="NZ_AP019308.1"/>
</dbReference>
<dbReference type="KEGG" id="pbk:Back11_30430"/>
<sequence>MSRGNKRRKKGYALAAAALACSVAVTGCTSNVHVKVKDYNFDTAGNMFAYAEFELSGEPLAESLGLDLDVLDAAKIDSPTAFDYIAGIESYEYSEEGMYEVVEKSGMGLHLVNGPAMLEEAKKSGKTANEVLASRFLKMAESVGQPADQIQQNMYPTFIEYVSGDPHYSQKIDTAKYADGKNGTYIPNFQVNFSSLRWNRDKMTKQLVPSAYGATMLKQSLWAGDFLGNLHNTESDEEVDASTAKSGPEADQGLRLGVSSVDGMQGMILTEEVWNKLLYVRDNLFYNPSSKTIGSLSAAGSGAYLPHAIDVEESSDANYANAKSLKVNDGKSSLQDQWLMLWPTSEFFGMTDQRTDNPNRNPAFARVFDGDPFPAAPAVNVDSDPTNDIASNDPYTVTRDVLLSVFNNIKDRHWNDKVGAFVTEADGDKQGTQVDTFQAGYTIEALRMFERAIDGLPVGYASGDAAQGLKTELGKQAKEMIAKQADFIINSLLTKDGLAVSGYDVDKGKATEDTTLMAQIGAIRGLTSAFLLTEDEKYRDAARKVYAAMDSKLWDDSIKAYKTNGDNASYDAFTAGGVSSVLRMALQHLKNTSSDSDAPKSLEQSAIQARYVSFYRQVINGPTLDEGMQASEFWDTGDFYKEGDNSGNTDGDTVPQIQKGHGENGIAPVLLPVTIEK</sequence>
<dbReference type="Proteomes" id="UP000275368">
    <property type="component" value="Chromosome"/>
</dbReference>
<dbReference type="PROSITE" id="PS51257">
    <property type="entry name" value="PROKAR_LIPOPROTEIN"/>
    <property type="match status" value="1"/>
</dbReference>
<evidence type="ECO:0000313" key="2">
    <source>
        <dbReference type="Proteomes" id="UP000275368"/>
    </source>
</evidence>
<gene>
    <name evidence="1" type="ORF">Back11_30430</name>
</gene>
<dbReference type="GO" id="GO:0005975">
    <property type="term" value="P:carbohydrate metabolic process"/>
    <property type="evidence" value="ECO:0007669"/>
    <property type="project" value="InterPro"/>
</dbReference>
<protein>
    <submittedName>
        <fullName evidence="1">Uncharacterized protein</fullName>
    </submittedName>
</protein>
<dbReference type="EMBL" id="AP019308">
    <property type="protein sequence ID" value="BBH21698.1"/>
    <property type="molecule type" value="Genomic_DNA"/>
</dbReference>
<dbReference type="InterPro" id="IPR008928">
    <property type="entry name" value="6-hairpin_glycosidase_sf"/>
</dbReference>
<dbReference type="OrthoDB" id="2748233at2"/>
<dbReference type="SUPFAM" id="SSF48208">
    <property type="entry name" value="Six-hairpin glycosidases"/>
    <property type="match status" value="1"/>
</dbReference>
<organism evidence="1 2">
    <name type="scientific">Paenibacillus baekrokdamisoli</name>
    <dbReference type="NCBI Taxonomy" id="1712516"/>
    <lineage>
        <taxon>Bacteria</taxon>
        <taxon>Bacillati</taxon>
        <taxon>Bacillota</taxon>
        <taxon>Bacilli</taxon>
        <taxon>Bacillales</taxon>
        <taxon>Paenibacillaceae</taxon>
        <taxon>Paenibacillus</taxon>
    </lineage>
</organism>
<keyword evidence="2" id="KW-1185">Reference proteome</keyword>